<proteinExistence type="inferred from homology"/>
<evidence type="ECO:0008006" key="6">
    <source>
        <dbReference type="Google" id="ProtNLM"/>
    </source>
</evidence>
<feature type="transmembrane region" description="Helical" evidence="3">
    <location>
        <begin position="354"/>
        <end position="376"/>
    </location>
</feature>
<organism evidence="4 5">
    <name type="scientific">Sphenostylis stenocarpa</name>
    <dbReference type="NCBI Taxonomy" id="92480"/>
    <lineage>
        <taxon>Eukaryota</taxon>
        <taxon>Viridiplantae</taxon>
        <taxon>Streptophyta</taxon>
        <taxon>Embryophyta</taxon>
        <taxon>Tracheophyta</taxon>
        <taxon>Spermatophyta</taxon>
        <taxon>Magnoliopsida</taxon>
        <taxon>eudicotyledons</taxon>
        <taxon>Gunneridae</taxon>
        <taxon>Pentapetalae</taxon>
        <taxon>rosids</taxon>
        <taxon>fabids</taxon>
        <taxon>Fabales</taxon>
        <taxon>Fabaceae</taxon>
        <taxon>Papilionoideae</taxon>
        <taxon>50 kb inversion clade</taxon>
        <taxon>NPAAA clade</taxon>
        <taxon>indigoferoid/millettioid clade</taxon>
        <taxon>Phaseoleae</taxon>
        <taxon>Sphenostylis</taxon>
    </lineage>
</organism>
<comment type="similarity">
    <text evidence="1">Belongs to the multi antimicrobial extrusion (MATE) (TC 2.A.66.1) family.</text>
</comment>
<dbReference type="AlphaFoldDB" id="A0AA86RV38"/>
<dbReference type="Proteomes" id="UP001189624">
    <property type="component" value="Chromosome 2"/>
</dbReference>
<gene>
    <name evidence="4" type="ORF">AYBTSS11_LOCUS5215</name>
</gene>
<keyword evidence="3" id="KW-0812">Transmembrane</keyword>
<protein>
    <recommendedName>
        <fullName evidence="6">Multidrug and toxin extrusion protein</fullName>
    </recommendedName>
</protein>
<name>A0AA86RV38_9FABA</name>
<evidence type="ECO:0000256" key="2">
    <source>
        <dbReference type="SAM" id="MobiDB-lite"/>
    </source>
</evidence>
<keyword evidence="3" id="KW-0472">Membrane</keyword>
<accession>A0AA86RV38</accession>
<dbReference type="GO" id="GO:0016020">
    <property type="term" value="C:membrane"/>
    <property type="evidence" value="ECO:0007669"/>
    <property type="project" value="InterPro"/>
</dbReference>
<evidence type="ECO:0000313" key="5">
    <source>
        <dbReference type="Proteomes" id="UP001189624"/>
    </source>
</evidence>
<evidence type="ECO:0000256" key="3">
    <source>
        <dbReference type="SAM" id="Phobius"/>
    </source>
</evidence>
<feature type="transmembrane region" description="Helical" evidence="3">
    <location>
        <begin position="279"/>
        <end position="304"/>
    </location>
</feature>
<dbReference type="Pfam" id="PF01554">
    <property type="entry name" value="MatE"/>
    <property type="match status" value="2"/>
</dbReference>
<dbReference type="Gramene" id="rna-AYBTSS11_LOCUS5215">
    <property type="protein sequence ID" value="CAJ1931366.1"/>
    <property type="gene ID" value="gene-AYBTSS11_LOCUS5215"/>
</dbReference>
<feature type="transmembrane region" description="Helical" evidence="3">
    <location>
        <begin position="233"/>
        <end position="251"/>
    </location>
</feature>
<dbReference type="PANTHER" id="PTHR11206">
    <property type="entry name" value="MULTIDRUG RESISTANCE PROTEIN"/>
    <property type="match status" value="1"/>
</dbReference>
<keyword evidence="5" id="KW-1185">Reference proteome</keyword>
<sequence length="433" mass="46133">MEHSDGNSTQPLLTNTADDSHPHPQTAAVFTAGTPDIAPITGPGDFYREFMVESKKLWFLAGPAIFSFVSKYSLGAFTQIFAGHVGTIDLAAVSVENSLIAGFSFGIMLGMGSALETLCGQAVGAGNLDMLGLNYSESHRPRPQHISSCGKIRRMDDSAAVCIRAQFSGGEVLAGAEQGDGDRCDIRGGHGGAPVVELVANNEGGVGSGGCGGGAKWVVVVYSSGSVGLCVQWLVLETWYFMAIILFAGYLKNAEISVDAFSICVRISNELGAHHPRTALFSLVVAVMTSILIGLLLALVLMISRNEYPSLFSNDTEVKKLVKELTPFLCFCIVINNVQPVLSGVAIGAGWQALVAYVNIGCYYLFGIPVGLVLGYKVDWGVKLFIVVNCWISGNLAWNDVRDIAANASLAKDRIRTWGGHKKANDKENTQET</sequence>
<feature type="region of interest" description="Disordered" evidence="2">
    <location>
        <begin position="1"/>
        <end position="26"/>
    </location>
</feature>
<feature type="compositionally biased region" description="Polar residues" evidence="2">
    <location>
        <begin position="1"/>
        <end position="17"/>
    </location>
</feature>
<evidence type="ECO:0000256" key="1">
    <source>
        <dbReference type="ARBA" id="ARBA00010199"/>
    </source>
</evidence>
<dbReference type="GO" id="GO:0042910">
    <property type="term" value="F:xenobiotic transmembrane transporter activity"/>
    <property type="evidence" value="ECO:0007669"/>
    <property type="project" value="InterPro"/>
</dbReference>
<dbReference type="InterPro" id="IPR002528">
    <property type="entry name" value="MATE_fam"/>
</dbReference>
<reference evidence="4" key="1">
    <citation type="submission" date="2023-10" db="EMBL/GenBank/DDBJ databases">
        <authorList>
            <person name="Domelevo Entfellner J.-B."/>
        </authorList>
    </citation>
    <scope>NUCLEOTIDE SEQUENCE</scope>
</reference>
<feature type="transmembrane region" description="Helical" evidence="3">
    <location>
        <begin position="325"/>
        <end position="348"/>
    </location>
</feature>
<dbReference type="EMBL" id="OY731399">
    <property type="protein sequence ID" value="CAJ1931366.1"/>
    <property type="molecule type" value="Genomic_DNA"/>
</dbReference>
<dbReference type="GO" id="GO:0015297">
    <property type="term" value="F:antiporter activity"/>
    <property type="evidence" value="ECO:0007669"/>
    <property type="project" value="InterPro"/>
</dbReference>
<evidence type="ECO:0000313" key="4">
    <source>
        <dbReference type="EMBL" id="CAJ1931366.1"/>
    </source>
</evidence>
<keyword evidence="3" id="KW-1133">Transmembrane helix</keyword>